<feature type="compositionally biased region" description="Acidic residues" evidence="1">
    <location>
        <begin position="1"/>
        <end position="11"/>
    </location>
</feature>
<feature type="region of interest" description="Disordered" evidence="1">
    <location>
        <begin position="55"/>
        <end position="85"/>
    </location>
</feature>
<organism evidence="2">
    <name type="scientific">Anthurium amnicola</name>
    <dbReference type="NCBI Taxonomy" id="1678845"/>
    <lineage>
        <taxon>Eukaryota</taxon>
        <taxon>Viridiplantae</taxon>
        <taxon>Streptophyta</taxon>
        <taxon>Embryophyta</taxon>
        <taxon>Tracheophyta</taxon>
        <taxon>Spermatophyta</taxon>
        <taxon>Magnoliopsida</taxon>
        <taxon>Liliopsida</taxon>
        <taxon>Araceae</taxon>
        <taxon>Pothoideae</taxon>
        <taxon>Potheae</taxon>
        <taxon>Anthurium</taxon>
    </lineage>
</organism>
<proteinExistence type="predicted"/>
<evidence type="ECO:0000256" key="1">
    <source>
        <dbReference type="SAM" id="MobiDB-lite"/>
    </source>
</evidence>
<protein>
    <submittedName>
        <fullName evidence="2">3-isopropylmalate dehydratase</fullName>
    </submittedName>
</protein>
<sequence length="223" mass="23377">THTHTEEEEEEQGRRGMAANASALGSVTCQRRFLSPPTPSATVVVQSHVSVSSKTLSVSSLPELTPRSTCRNKRPDLSRQPTARGRGWALASVPLEDLDVIPVRSSDATDQQEGLVSVGGAQEGDVLGGDNQVGGFAFEGGAGAFGDVAVGFSSSASSSSLSAPPPTGGVEPTTTHEFSRLLHRAVNATIVLAAGATAITKLLTIDHDYWHGWTLFEILRYAP</sequence>
<feature type="non-terminal residue" evidence="2">
    <location>
        <position position="223"/>
    </location>
</feature>
<name>A0A1D1XQM7_9ARAE</name>
<feature type="region of interest" description="Disordered" evidence="1">
    <location>
        <begin position="1"/>
        <end position="22"/>
    </location>
</feature>
<accession>A0A1D1XQM7</accession>
<dbReference type="AlphaFoldDB" id="A0A1D1XQM7"/>
<evidence type="ECO:0000313" key="2">
    <source>
        <dbReference type="EMBL" id="JAT44705.1"/>
    </source>
</evidence>
<gene>
    <name evidence="2" type="primary">LEU1_0</name>
    <name evidence="2" type="ORF">g.73770</name>
</gene>
<feature type="non-terminal residue" evidence="2">
    <location>
        <position position="1"/>
    </location>
</feature>
<dbReference type="EMBL" id="GDJX01023231">
    <property type="protein sequence ID" value="JAT44705.1"/>
    <property type="molecule type" value="Transcribed_RNA"/>
</dbReference>
<reference evidence="2" key="1">
    <citation type="submission" date="2015-07" db="EMBL/GenBank/DDBJ databases">
        <title>Transcriptome Assembly of Anthurium amnicola.</title>
        <authorList>
            <person name="Suzuki J."/>
        </authorList>
    </citation>
    <scope>NUCLEOTIDE SEQUENCE</scope>
</reference>